<evidence type="ECO:0000313" key="3">
    <source>
        <dbReference type="Proteomes" id="UP000729402"/>
    </source>
</evidence>
<name>A0A8J5T9M1_ZIZPA</name>
<sequence length="144" mass="15933">MVETSTDLAQALTLGGGPSSQEYSPRMLTGREETIQGEATVLNAEQGTPLPSALGAKSDSFAALSLCKDERENPRLGDSFRCLRLNFSSGNESSAEGFLLQRIHVLIFQTRSVSSNFLEWFRRRYPGRLRSYLGAEQSSFQHLV</sequence>
<protein>
    <submittedName>
        <fullName evidence="2">Uncharacterized protein</fullName>
    </submittedName>
</protein>
<evidence type="ECO:0000313" key="2">
    <source>
        <dbReference type="EMBL" id="KAG8073359.1"/>
    </source>
</evidence>
<organism evidence="2 3">
    <name type="scientific">Zizania palustris</name>
    <name type="common">Northern wild rice</name>
    <dbReference type="NCBI Taxonomy" id="103762"/>
    <lineage>
        <taxon>Eukaryota</taxon>
        <taxon>Viridiplantae</taxon>
        <taxon>Streptophyta</taxon>
        <taxon>Embryophyta</taxon>
        <taxon>Tracheophyta</taxon>
        <taxon>Spermatophyta</taxon>
        <taxon>Magnoliopsida</taxon>
        <taxon>Liliopsida</taxon>
        <taxon>Poales</taxon>
        <taxon>Poaceae</taxon>
        <taxon>BOP clade</taxon>
        <taxon>Oryzoideae</taxon>
        <taxon>Oryzeae</taxon>
        <taxon>Zizaniinae</taxon>
        <taxon>Zizania</taxon>
    </lineage>
</organism>
<reference evidence="2" key="2">
    <citation type="submission" date="2021-02" db="EMBL/GenBank/DDBJ databases">
        <authorList>
            <person name="Kimball J.A."/>
            <person name="Haas M.W."/>
            <person name="Macchietto M."/>
            <person name="Kono T."/>
            <person name="Duquette J."/>
            <person name="Shao M."/>
        </authorList>
    </citation>
    <scope>NUCLEOTIDE SEQUENCE</scope>
    <source>
        <tissue evidence="2">Fresh leaf tissue</tissue>
    </source>
</reference>
<dbReference type="AlphaFoldDB" id="A0A8J5T9M1"/>
<dbReference type="EMBL" id="JAAALK010000283">
    <property type="protein sequence ID" value="KAG8073359.1"/>
    <property type="molecule type" value="Genomic_DNA"/>
</dbReference>
<proteinExistence type="predicted"/>
<keyword evidence="3" id="KW-1185">Reference proteome</keyword>
<evidence type="ECO:0000256" key="1">
    <source>
        <dbReference type="SAM" id="MobiDB-lite"/>
    </source>
</evidence>
<feature type="region of interest" description="Disordered" evidence="1">
    <location>
        <begin position="1"/>
        <end position="24"/>
    </location>
</feature>
<reference evidence="2" key="1">
    <citation type="journal article" date="2021" name="bioRxiv">
        <title>Whole Genome Assembly and Annotation of Northern Wild Rice, Zizania palustris L., Supports a Whole Genome Duplication in the Zizania Genus.</title>
        <authorList>
            <person name="Haas M."/>
            <person name="Kono T."/>
            <person name="Macchietto M."/>
            <person name="Millas R."/>
            <person name="McGilp L."/>
            <person name="Shao M."/>
            <person name="Duquette J."/>
            <person name="Hirsch C.N."/>
            <person name="Kimball J."/>
        </authorList>
    </citation>
    <scope>NUCLEOTIDE SEQUENCE</scope>
    <source>
        <tissue evidence="2">Fresh leaf tissue</tissue>
    </source>
</reference>
<accession>A0A8J5T9M1</accession>
<gene>
    <name evidence="2" type="ORF">GUJ93_ZPchr0006g45896</name>
</gene>
<comment type="caution">
    <text evidence="2">The sequence shown here is derived from an EMBL/GenBank/DDBJ whole genome shotgun (WGS) entry which is preliminary data.</text>
</comment>
<dbReference type="Proteomes" id="UP000729402">
    <property type="component" value="Unassembled WGS sequence"/>
</dbReference>